<keyword evidence="2" id="KW-1185">Reference proteome</keyword>
<comment type="caution">
    <text evidence="1">The sequence shown here is derived from an EMBL/GenBank/DDBJ whole genome shotgun (WGS) entry which is preliminary data.</text>
</comment>
<gene>
    <name evidence="1" type="ORF">LOK49_LG14G01182</name>
</gene>
<evidence type="ECO:0000313" key="1">
    <source>
        <dbReference type="EMBL" id="KAI7986927.1"/>
    </source>
</evidence>
<protein>
    <submittedName>
        <fullName evidence="1">Uncharacterized protein</fullName>
    </submittedName>
</protein>
<reference evidence="1 2" key="1">
    <citation type="journal article" date="2022" name="Plant J.">
        <title>Chromosome-level genome of Camellia lanceoleosa provides a valuable resource for understanding genome evolution and self-incompatibility.</title>
        <authorList>
            <person name="Gong W."/>
            <person name="Xiao S."/>
            <person name="Wang L."/>
            <person name="Liao Z."/>
            <person name="Chang Y."/>
            <person name="Mo W."/>
            <person name="Hu G."/>
            <person name="Li W."/>
            <person name="Zhao G."/>
            <person name="Zhu H."/>
            <person name="Hu X."/>
            <person name="Ji K."/>
            <person name="Xiang X."/>
            <person name="Song Q."/>
            <person name="Yuan D."/>
            <person name="Jin S."/>
            <person name="Zhang L."/>
        </authorList>
    </citation>
    <scope>NUCLEOTIDE SEQUENCE [LARGE SCALE GENOMIC DNA]</scope>
    <source>
        <strain evidence="1">SQ_2022a</strain>
    </source>
</reference>
<evidence type="ECO:0000313" key="2">
    <source>
        <dbReference type="Proteomes" id="UP001060215"/>
    </source>
</evidence>
<organism evidence="1 2">
    <name type="scientific">Camellia lanceoleosa</name>
    <dbReference type="NCBI Taxonomy" id="1840588"/>
    <lineage>
        <taxon>Eukaryota</taxon>
        <taxon>Viridiplantae</taxon>
        <taxon>Streptophyta</taxon>
        <taxon>Embryophyta</taxon>
        <taxon>Tracheophyta</taxon>
        <taxon>Spermatophyta</taxon>
        <taxon>Magnoliopsida</taxon>
        <taxon>eudicotyledons</taxon>
        <taxon>Gunneridae</taxon>
        <taxon>Pentapetalae</taxon>
        <taxon>asterids</taxon>
        <taxon>Ericales</taxon>
        <taxon>Theaceae</taxon>
        <taxon>Camellia</taxon>
    </lineage>
</organism>
<dbReference type="Proteomes" id="UP001060215">
    <property type="component" value="Chromosome 15"/>
</dbReference>
<name>A0ACC0FFP5_9ERIC</name>
<accession>A0ACC0FFP5</accession>
<sequence length="69" mass="7453">MVGSLLDMLDEVIDGLKDDRLLLDLVLTCMGSMYSASGKLEDSLLAYKRSLEIVEREYGPLSALNGSAG</sequence>
<proteinExistence type="predicted"/>
<dbReference type="EMBL" id="CM045772">
    <property type="protein sequence ID" value="KAI7986927.1"/>
    <property type="molecule type" value="Genomic_DNA"/>
</dbReference>